<evidence type="ECO:0000313" key="2">
    <source>
        <dbReference type="EMBL" id="ANP39932.1"/>
    </source>
</evidence>
<organism evidence="1 4">
    <name type="scientific">Tritonibacter mobilis F1926</name>
    <dbReference type="NCBI Taxonomy" id="1265309"/>
    <lineage>
        <taxon>Bacteria</taxon>
        <taxon>Pseudomonadati</taxon>
        <taxon>Pseudomonadota</taxon>
        <taxon>Alphaproteobacteria</taxon>
        <taxon>Rhodobacterales</taxon>
        <taxon>Paracoccaceae</taxon>
        <taxon>Tritonibacter</taxon>
    </lineage>
</organism>
<protein>
    <submittedName>
        <fullName evidence="1">Uncharacterized protein</fullName>
    </submittedName>
</protein>
<proteinExistence type="predicted"/>
<dbReference type="EMBL" id="CP015230">
    <property type="protein sequence ID" value="ANP39932.1"/>
    <property type="molecule type" value="Genomic_DNA"/>
</dbReference>
<accession>A0A1B0ZZX3</accession>
<reference evidence="1" key="2">
    <citation type="submission" date="2016-04" db="EMBL/GenBank/DDBJ databases">
        <authorList>
            <person name="Evans L.H."/>
            <person name="Alamgir A."/>
            <person name="Owens N."/>
            <person name="Weber N.D."/>
            <person name="Virtaneva K."/>
            <person name="Barbian K."/>
            <person name="Babar A."/>
            <person name="Rosenke K."/>
        </authorList>
    </citation>
    <scope>NUCLEOTIDE SEQUENCE</scope>
    <source>
        <strain evidence="1">F1926</strain>
        <plasmid evidence="3">unnamed1</plasmid>
    </source>
</reference>
<dbReference type="EMBL" id="CP015231">
    <property type="protein sequence ID" value="ANP42900.1"/>
    <property type="molecule type" value="Genomic_DNA"/>
</dbReference>
<name>A0A1B0ZZX3_9RHOB</name>
<dbReference type="Proteomes" id="UP000013243">
    <property type="component" value="Chromosome"/>
</dbReference>
<gene>
    <name evidence="1" type="ORF">K529_003825</name>
    <name evidence="2" type="ORF">K529_004060</name>
    <name evidence="3" type="ORF">K529_019240</name>
</gene>
<dbReference type="AlphaFoldDB" id="A0A1B0ZZX3"/>
<dbReference type="KEGG" id="rmb:K529_004060"/>
<dbReference type="GeneID" id="28252016"/>
<dbReference type="Proteomes" id="UP000013243">
    <property type="component" value="Plasmid unnamed1"/>
</dbReference>
<dbReference type="KEGG" id="rmb:K529_003825"/>
<sequence>MTEVTPTPSEEPFVSTIPQIAAVQQIIADLDTIPDTVDGLDMRQFKRMAAASGATFVTNLTAVLKLGTPSA</sequence>
<evidence type="ECO:0000313" key="4">
    <source>
        <dbReference type="Proteomes" id="UP000013243"/>
    </source>
</evidence>
<dbReference type="STRING" id="1265309.K529_003825"/>
<keyword evidence="3" id="KW-0614">Plasmid</keyword>
<evidence type="ECO:0000313" key="1">
    <source>
        <dbReference type="EMBL" id="ANP39885.1"/>
    </source>
</evidence>
<dbReference type="KEGG" id="rmb:K529_019240"/>
<reference evidence="1 4" key="1">
    <citation type="journal article" date="2016" name="ISME J.">
        <title>Global occurrence and heterogeneity of the Roseobacter-clade species Ruegeria mobilis.</title>
        <authorList>
            <person name="Sonnenschein E."/>
            <person name="Gram L."/>
        </authorList>
    </citation>
    <scope>NUCLEOTIDE SEQUENCE [LARGE SCALE GENOMIC DNA]</scope>
    <source>
        <strain evidence="1 4">F1926</strain>
        <plasmid evidence="3 4">unnamed1</plasmid>
    </source>
</reference>
<dbReference type="RefSeq" id="WP_005624028.1">
    <property type="nucleotide sequence ID" value="NZ_CP015230.1"/>
</dbReference>
<dbReference type="EMBL" id="CP015230">
    <property type="protein sequence ID" value="ANP39885.1"/>
    <property type="molecule type" value="Genomic_DNA"/>
</dbReference>
<evidence type="ECO:0000313" key="3">
    <source>
        <dbReference type="EMBL" id="ANP42900.1"/>
    </source>
</evidence>
<geneLocation type="plasmid" evidence="3 4">
    <name>unnamed1</name>
</geneLocation>